<feature type="domain" description="Glycosyl transferase family 1" evidence="2">
    <location>
        <begin position="183"/>
        <end position="331"/>
    </location>
</feature>
<dbReference type="AlphaFoldDB" id="A0A9X6IJY1"/>
<dbReference type="Pfam" id="PF00534">
    <property type="entry name" value="Glycos_transf_1"/>
    <property type="match status" value="1"/>
</dbReference>
<dbReference type="Proteomes" id="UP000194882">
    <property type="component" value="Unassembled WGS sequence"/>
</dbReference>
<organism evidence="3 4">
    <name type="scientific">Bacillus thuringiensis serovar subtoxicus</name>
    <dbReference type="NCBI Taxonomy" id="475791"/>
    <lineage>
        <taxon>Bacteria</taxon>
        <taxon>Bacillati</taxon>
        <taxon>Bacillota</taxon>
        <taxon>Bacilli</taxon>
        <taxon>Bacillales</taxon>
        <taxon>Bacillaceae</taxon>
        <taxon>Bacillus</taxon>
        <taxon>Bacillus cereus group</taxon>
    </lineage>
</organism>
<proteinExistence type="predicted"/>
<evidence type="ECO:0000313" key="3">
    <source>
        <dbReference type="EMBL" id="OTY90224.1"/>
    </source>
</evidence>
<keyword evidence="1" id="KW-0808">Transferase</keyword>
<accession>A0A9X6IJY1</accession>
<keyword evidence="3" id="KW-0328">Glycosyltransferase</keyword>
<dbReference type="PANTHER" id="PTHR46401:SF2">
    <property type="entry name" value="GLYCOSYLTRANSFERASE WBBK-RELATED"/>
    <property type="match status" value="1"/>
</dbReference>
<dbReference type="CDD" id="cd03809">
    <property type="entry name" value="GT4_MtfB-like"/>
    <property type="match status" value="1"/>
</dbReference>
<dbReference type="GO" id="GO:0016757">
    <property type="term" value="F:glycosyltransferase activity"/>
    <property type="evidence" value="ECO:0007669"/>
    <property type="project" value="UniProtKB-KW"/>
</dbReference>
<dbReference type="InterPro" id="IPR001296">
    <property type="entry name" value="Glyco_trans_1"/>
</dbReference>
<dbReference type="GO" id="GO:0009103">
    <property type="term" value="P:lipopolysaccharide biosynthetic process"/>
    <property type="evidence" value="ECO:0007669"/>
    <property type="project" value="TreeGrafter"/>
</dbReference>
<evidence type="ECO:0000313" key="4">
    <source>
        <dbReference type="Proteomes" id="UP000194882"/>
    </source>
</evidence>
<dbReference type="RefSeq" id="WP_086412156.1">
    <property type="nucleotide sequence ID" value="NZ_NFDT01000157.1"/>
</dbReference>
<comment type="caution">
    <text evidence="3">The sequence shown here is derived from an EMBL/GenBank/DDBJ whole genome shotgun (WGS) entry which is preliminary data.</text>
</comment>
<dbReference type="SUPFAM" id="SSF53756">
    <property type="entry name" value="UDP-Glycosyltransferase/glycogen phosphorylase"/>
    <property type="match status" value="1"/>
</dbReference>
<evidence type="ECO:0000256" key="1">
    <source>
        <dbReference type="ARBA" id="ARBA00022679"/>
    </source>
</evidence>
<sequence>MKIYINGRFLTQKVTGVQRVAHEIVKQLDNLEASMEIIILVPRNTLQDIEVDFQNIKIKEIGFLKGHLWEQLELPLYTLNNLLINFCNTAPLFKKNQIVYIHDAAVYSRPTGYSKNFVRWYKLLYLCTSKFSKRIITVSDFSKDDLVKHLPNLKDKITVSHIAVDHMDKVAFDDSILSENDLKEKQYLLAVSSMHPNKNFDLIIKTLEEMVNFNEQIVIAGGQNSKVFSNTFVKKNPNVKFVGYVTDEQLKSLYSKARAFIFPSYYEGFGLPPLEAMSLGCPVIASTAASIPEVCEEAALYFDPDSSIELKECISQIYEDDQIVEEMRNKGLQRKDAFSWEQTTKILLSELKKYK</sequence>
<gene>
    <name evidence="3" type="ORF">BK754_19985</name>
</gene>
<reference evidence="3 4" key="1">
    <citation type="submission" date="2016-10" db="EMBL/GenBank/DDBJ databases">
        <title>Comparative genomics of Bacillus thuringiensis reveals a path to pathogens against multiple invertebrate hosts.</title>
        <authorList>
            <person name="Zheng J."/>
            <person name="Gao Q."/>
            <person name="Liu H."/>
            <person name="Peng D."/>
            <person name="Ruan L."/>
            <person name="Sun M."/>
        </authorList>
    </citation>
    <scope>NUCLEOTIDE SEQUENCE [LARGE SCALE GENOMIC DNA]</scope>
    <source>
        <strain evidence="3">BGSC 4I4</strain>
    </source>
</reference>
<evidence type="ECO:0000259" key="2">
    <source>
        <dbReference type="Pfam" id="PF00534"/>
    </source>
</evidence>
<dbReference type="Gene3D" id="3.40.50.2000">
    <property type="entry name" value="Glycogen Phosphorylase B"/>
    <property type="match status" value="2"/>
</dbReference>
<dbReference type="EMBL" id="NFDT01000157">
    <property type="protein sequence ID" value="OTY90224.1"/>
    <property type="molecule type" value="Genomic_DNA"/>
</dbReference>
<protein>
    <submittedName>
        <fullName evidence="3">Mannosyltransferase</fullName>
    </submittedName>
</protein>
<name>A0A9X6IJY1_BACTU</name>
<dbReference type="PANTHER" id="PTHR46401">
    <property type="entry name" value="GLYCOSYLTRANSFERASE WBBK-RELATED"/>
    <property type="match status" value="1"/>
</dbReference>